<feature type="domain" description="Rax2-like C-terminal" evidence="3">
    <location>
        <begin position="924"/>
        <end position="1174"/>
    </location>
</feature>
<dbReference type="Gene3D" id="2.120.10.80">
    <property type="entry name" value="Kelch-type beta propeller"/>
    <property type="match status" value="1"/>
</dbReference>
<dbReference type="EMBL" id="CAOQHR010000001">
    <property type="protein sequence ID" value="CAI6281823.1"/>
    <property type="molecule type" value="Genomic_DNA"/>
</dbReference>
<gene>
    <name evidence="6" type="ORF">PDIGIT_LOCUS2142</name>
</gene>
<dbReference type="PANTHER" id="PTHR31778:SF2">
    <property type="entry name" value="BUD SITE SELECTION PROTEIN RAX2"/>
    <property type="match status" value="1"/>
</dbReference>
<protein>
    <submittedName>
        <fullName evidence="6">Uncharacterized protein</fullName>
    </submittedName>
</protein>
<feature type="signal peptide" evidence="2">
    <location>
        <begin position="1"/>
        <end position="33"/>
    </location>
</feature>
<evidence type="ECO:0000256" key="1">
    <source>
        <dbReference type="SAM" id="Phobius"/>
    </source>
</evidence>
<sequence>MGDLSSSLLASRAGRLALSLLLASPYLIPAASAFTLTPVPLPNLDLAPLGRVAFAGDFDSLSLYQFAEQNETSDPANAIYQRLPTGVFAPIKNPDTKQALNTDGDVKAMCALRRGNELRGFVVGGNFTSVDGVKTPGGIAMLDANTGQPAPLEGLTGSVNALHCDSDRSQVYVGGEFTGGNSKNAIIWKEDWTNMPFEGFNGPVNSITEAPNGKIIFGGQFDGLGNGTSGGAPQNNTQSLPVGSANITAQTSSGQPGFTNPKTIACKANPETEGPDSTWLLADDTAGFWRADFGFGFQPTKLRLFNTKLDGRGTKTWRYTALPDGGIMNFTFVDPTTKQQTFCDALCPLPEGNTTAQDFFFVNQVGMNGFKIDISDWYGSGGGLNAIQVYQTQIFSYAIDEFNKPSCGGQTSGASATPTGNWIPSPSHDSSSMYLTTTLPIDQVDPDQQFVTFQPDIPQTGNYTIKIYTPGCRGDNTCSTRGQVTVLADVPTGSGNTTVKRELFQTNEFDKYDTIYDGFVDTSNGARPSLKLIPMTNPNPSGSNDLTFVAQRVGFDIKNATSGDINGLFEYDADEQKVEEDLSKSVIVAAGADLSPTQKAKINSMTAANNRLYVGGNFTSGKGLNNIFAVENDAKDATTLDGDGLNGEVTIIFGTGNTIYVGGNFTNTENSASTGLNGVAAYSNDKWEALGAGINGFALHIVPFTMNITGTEADEVLGISGYFDRVNGFSNNPSFPVDNFAIWVPSQKNWLSNLNLQTALITGHITAFADIPNAAAPMNRIYSGSISSGALGANGAAVLDHENNALSLRGMAADIREQQQTVSRKRSLSDNHNLNTTGIVTATFYKENNMNKTILGGHFATKGSNDENITNVVIIDGKDSNKISGFGEEVDFNSTIASLSVSENILYAGGRLTGRISNSRVAGIVAYDLGTSKFGNIQPPALLGTNVTVNAIAPRPKSKDIYVAGRFESAGALSCPALCIWNTERNQWLAPGNSISGVATSLTWISDTKLLISGNLTVADNSTTVFTYDSATSQFESVPQADTLPGPVTALNVANAEGTQLWVAGQAGDGSAFLQRYDGSKWLPVQDQFQPGTLIRSIQPMRTTQDHGASDLIDRNQVLLILGEIQLRNSISASGAIFNGSTVTPFILTSGPDDQRSSLSQMFVENPESFFTSSKKSLALGFIVLIALAIALALTFLLVVAGILLEWYRKKSQGYSPAPTSYTDRMGNVGRVPPEQLFGTLSGPRAPAI</sequence>
<dbReference type="InterPro" id="IPR024982">
    <property type="entry name" value="Rax2-like_C"/>
</dbReference>
<reference evidence="6" key="1">
    <citation type="submission" date="2023-01" db="EMBL/GenBank/DDBJ databases">
        <authorList>
            <person name="Van Ghelder C."/>
            <person name="Rancurel C."/>
        </authorList>
    </citation>
    <scope>NUCLEOTIDE SEQUENCE</scope>
    <source>
        <strain evidence="6">CNCM I-4278</strain>
    </source>
</reference>
<accession>A0A9W4U655</accession>
<evidence type="ECO:0000259" key="5">
    <source>
        <dbReference type="Pfam" id="PF20843"/>
    </source>
</evidence>
<dbReference type="InterPro" id="IPR048265">
    <property type="entry name" value="Rax2-like_third"/>
</dbReference>
<keyword evidence="1" id="KW-0472">Membrane</keyword>
<keyword evidence="1" id="KW-0812">Transmembrane</keyword>
<dbReference type="SUPFAM" id="SSF50965">
    <property type="entry name" value="Galactose oxidase, central domain"/>
    <property type="match status" value="1"/>
</dbReference>
<dbReference type="Proteomes" id="UP001152607">
    <property type="component" value="Unassembled WGS sequence"/>
</dbReference>
<keyword evidence="1" id="KW-1133">Transmembrane helix</keyword>
<evidence type="ECO:0000259" key="4">
    <source>
        <dbReference type="Pfam" id="PF20842"/>
    </source>
</evidence>
<dbReference type="AlphaFoldDB" id="A0A9W4U655"/>
<feature type="domain" description="Rax2-like third" evidence="5">
    <location>
        <begin position="395"/>
        <end position="557"/>
    </location>
</feature>
<name>A0A9W4U655_9PLEO</name>
<dbReference type="InterPro" id="IPR015915">
    <property type="entry name" value="Kelch-typ_b-propeller"/>
</dbReference>
<dbReference type="InterPro" id="IPR048266">
    <property type="entry name" value="Rax2-like_second"/>
</dbReference>
<dbReference type="Pfam" id="PF20842">
    <property type="entry name" value="Rax2_2"/>
    <property type="match status" value="1"/>
</dbReference>
<dbReference type="GO" id="GO:1902929">
    <property type="term" value="C:plasma membrane of growing cell tip"/>
    <property type="evidence" value="ECO:0007669"/>
    <property type="project" value="TreeGrafter"/>
</dbReference>
<dbReference type="PANTHER" id="PTHR31778">
    <property type="entry name" value="BUD SITE SELECTION PROTEIN RAX2"/>
    <property type="match status" value="1"/>
</dbReference>
<dbReference type="Pfam" id="PF20843">
    <property type="entry name" value="Rax2_3"/>
    <property type="match status" value="1"/>
</dbReference>
<feature type="transmembrane region" description="Helical" evidence="1">
    <location>
        <begin position="1178"/>
        <end position="1205"/>
    </location>
</feature>
<feature type="domain" description="Rax2-like second" evidence="4">
    <location>
        <begin position="235"/>
        <end position="384"/>
    </location>
</feature>
<keyword evidence="7" id="KW-1185">Reference proteome</keyword>
<evidence type="ECO:0000259" key="3">
    <source>
        <dbReference type="Pfam" id="PF12768"/>
    </source>
</evidence>
<feature type="chain" id="PRO_5040744913" evidence="2">
    <location>
        <begin position="34"/>
        <end position="1249"/>
    </location>
</feature>
<dbReference type="Pfam" id="PF12768">
    <property type="entry name" value="Rax2"/>
    <property type="match status" value="1"/>
</dbReference>
<organism evidence="6 7">
    <name type="scientific">Periconia digitata</name>
    <dbReference type="NCBI Taxonomy" id="1303443"/>
    <lineage>
        <taxon>Eukaryota</taxon>
        <taxon>Fungi</taxon>
        <taxon>Dikarya</taxon>
        <taxon>Ascomycota</taxon>
        <taxon>Pezizomycotina</taxon>
        <taxon>Dothideomycetes</taxon>
        <taxon>Pleosporomycetidae</taxon>
        <taxon>Pleosporales</taxon>
        <taxon>Massarineae</taxon>
        <taxon>Periconiaceae</taxon>
        <taxon>Periconia</taxon>
    </lineage>
</organism>
<evidence type="ECO:0000313" key="7">
    <source>
        <dbReference type="Proteomes" id="UP001152607"/>
    </source>
</evidence>
<comment type="caution">
    <text evidence="6">The sequence shown here is derived from an EMBL/GenBank/DDBJ whole genome shotgun (WGS) entry which is preliminary data.</text>
</comment>
<keyword evidence="2" id="KW-0732">Signal</keyword>
<proteinExistence type="predicted"/>
<evidence type="ECO:0000313" key="6">
    <source>
        <dbReference type="EMBL" id="CAI6281823.1"/>
    </source>
</evidence>
<dbReference type="OrthoDB" id="2503993at2759"/>
<evidence type="ECO:0000256" key="2">
    <source>
        <dbReference type="SAM" id="SignalP"/>
    </source>
</evidence>
<dbReference type="InterPro" id="IPR011043">
    <property type="entry name" value="Gal_Oxase/kelch_b-propeller"/>
</dbReference>